<reference evidence="4 5" key="1">
    <citation type="journal article" date="2021" name="Hortic Res">
        <title>Chromosome-scale assembly of the Dendrobium chrysotoxum genome enhances the understanding of orchid evolution.</title>
        <authorList>
            <person name="Zhang Y."/>
            <person name="Zhang G.Q."/>
            <person name="Zhang D."/>
            <person name="Liu X.D."/>
            <person name="Xu X.Y."/>
            <person name="Sun W.H."/>
            <person name="Yu X."/>
            <person name="Zhu X."/>
            <person name="Wang Z.W."/>
            <person name="Zhao X."/>
            <person name="Zhong W.Y."/>
            <person name="Chen H."/>
            <person name="Yin W.L."/>
            <person name="Huang T."/>
            <person name="Niu S.C."/>
            <person name="Liu Z.J."/>
        </authorList>
    </citation>
    <scope>NUCLEOTIDE SEQUENCE [LARGE SCALE GENOMIC DNA]</scope>
    <source>
        <strain evidence="4">Lindl</strain>
    </source>
</reference>
<dbReference type="PANTHER" id="PTHR46248">
    <property type="entry name" value="EXPRESSED PROTEIN"/>
    <property type="match status" value="1"/>
</dbReference>
<dbReference type="AlphaFoldDB" id="A0AAV7GAY1"/>
<dbReference type="Pfam" id="PF14389">
    <property type="entry name" value="Lzipper-MIP1"/>
    <property type="match status" value="1"/>
</dbReference>
<proteinExistence type="predicted"/>
<dbReference type="PANTHER" id="PTHR46248:SF6">
    <property type="entry name" value="OS03G0859900 PROTEIN"/>
    <property type="match status" value="1"/>
</dbReference>
<sequence>MAAISESDHLSFQRMKTESGKQTRQELEEEVRKLQKMLTDEERVHEILQRAQLPNCIPSAIHFPNFLPKKAKELLAELIVLEEEIARLEGEISKIQHSISSTEESRVQDSKRFNQYMHESTSLIASSNHPSTSPTQIPRSNVFEEKVAFERKPMFFINQAIKGACFNHGFASNGDSLEIASKMKRQKMANNRERIPRKSEIIEQQYSQKKPPRHPSPRMSDSNVDIFHKLLHETTLSSSPLDKNGQKWQPNKLSEEILKCLICIFLRLMRKSRPMELEKLNKISRYSNSISRTKSSRMVNSLNLNSSPNTYRQPVQKDPYGIFHVQDSLVRDIGPYKNLVRFASSSLELKGIFNCLPLLKKLRNLMSNLHEVNLKSLTHQQKLAFWINIHNICLMHGFLEHGLPSNPEKIIGLRNKAVLNIGGNMLNALTIENFILKQPSNTKDTHCKSDKDVKEDAIRIMYGLELAEPNVQFALCFGNRSSPAVKIYTSDGVSAELEKSKLEYLQASIVVTTSRKIMIPKLLFSNMSEDLESLLEWICNQLPTSGTLRKSITDFIRGQSNGKISDIVDILPWDFEFQYLLPI</sequence>
<feature type="region of interest" description="Disordered" evidence="1">
    <location>
        <begin position="187"/>
        <end position="220"/>
    </location>
</feature>
<dbReference type="EMBL" id="JAGFBR010000017">
    <property type="protein sequence ID" value="KAH0452702.1"/>
    <property type="molecule type" value="Genomic_DNA"/>
</dbReference>
<accession>A0AAV7GAY1</accession>
<gene>
    <name evidence="4" type="ORF">IEQ34_020001</name>
</gene>
<feature type="domain" description="DUF547" evidence="2">
    <location>
        <begin position="375"/>
        <end position="505"/>
    </location>
</feature>
<feature type="compositionally biased region" description="Basic and acidic residues" evidence="1">
    <location>
        <begin position="190"/>
        <end position="201"/>
    </location>
</feature>
<dbReference type="InterPro" id="IPR006869">
    <property type="entry name" value="DUF547"/>
</dbReference>
<dbReference type="Proteomes" id="UP000775213">
    <property type="component" value="Unassembled WGS sequence"/>
</dbReference>
<name>A0AAV7GAY1_DENCH</name>
<evidence type="ECO:0000256" key="1">
    <source>
        <dbReference type="SAM" id="MobiDB-lite"/>
    </source>
</evidence>
<evidence type="ECO:0000313" key="4">
    <source>
        <dbReference type="EMBL" id="KAH0452702.1"/>
    </source>
</evidence>
<protein>
    <recommendedName>
        <fullName evidence="6">DUF547 domain-containing protein</fullName>
    </recommendedName>
</protein>
<keyword evidence="5" id="KW-1185">Reference proteome</keyword>
<organism evidence="4 5">
    <name type="scientific">Dendrobium chrysotoxum</name>
    <name type="common">Orchid</name>
    <dbReference type="NCBI Taxonomy" id="161865"/>
    <lineage>
        <taxon>Eukaryota</taxon>
        <taxon>Viridiplantae</taxon>
        <taxon>Streptophyta</taxon>
        <taxon>Embryophyta</taxon>
        <taxon>Tracheophyta</taxon>
        <taxon>Spermatophyta</taxon>
        <taxon>Magnoliopsida</taxon>
        <taxon>Liliopsida</taxon>
        <taxon>Asparagales</taxon>
        <taxon>Orchidaceae</taxon>
        <taxon>Epidendroideae</taxon>
        <taxon>Malaxideae</taxon>
        <taxon>Dendrobiinae</taxon>
        <taxon>Dendrobium</taxon>
    </lineage>
</organism>
<evidence type="ECO:0000259" key="2">
    <source>
        <dbReference type="Pfam" id="PF04784"/>
    </source>
</evidence>
<dbReference type="InterPro" id="IPR025757">
    <property type="entry name" value="MIP1_Leuzipper"/>
</dbReference>
<evidence type="ECO:0000313" key="5">
    <source>
        <dbReference type="Proteomes" id="UP000775213"/>
    </source>
</evidence>
<feature type="domain" description="Ternary complex factor MIP1 leucine-zipper" evidence="3">
    <location>
        <begin position="20"/>
        <end position="98"/>
    </location>
</feature>
<evidence type="ECO:0000259" key="3">
    <source>
        <dbReference type="Pfam" id="PF14389"/>
    </source>
</evidence>
<feature type="region of interest" description="Disordered" evidence="1">
    <location>
        <begin position="1"/>
        <end position="26"/>
    </location>
</feature>
<evidence type="ECO:0008006" key="6">
    <source>
        <dbReference type="Google" id="ProtNLM"/>
    </source>
</evidence>
<dbReference type="Pfam" id="PF04784">
    <property type="entry name" value="DUF547"/>
    <property type="match status" value="1"/>
</dbReference>
<comment type="caution">
    <text evidence="4">The sequence shown here is derived from an EMBL/GenBank/DDBJ whole genome shotgun (WGS) entry which is preliminary data.</text>
</comment>